<dbReference type="GO" id="GO:0015031">
    <property type="term" value="P:protein transport"/>
    <property type="evidence" value="ECO:0007669"/>
    <property type="project" value="UniProtKB-KW"/>
</dbReference>
<dbReference type="GO" id="GO:0005635">
    <property type="term" value="C:nuclear envelope"/>
    <property type="evidence" value="ECO:0007669"/>
    <property type="project" value="UniProtKB-SubCell"/>
</dbReference>
<feature type="coiled-coil region" evidence="11">
    <location>
        <begin position="230"/>
        <end position="257"/>
    </location>
</feature>
<dbReference type="GO" id="GO:0006900">
    <property type="term" value="P:vesicle budding from membrane"/>
    <property type="evidence" value="ECO:0007669"/>
    <property type="project" value="TreeGrafter"/>
</dbReference>
<keyword evidence="4" id="KW-0813">Transport</keyword>
<keyword evidence="15" id="KW-1185">Reference proteome</keyword>
<dbReference type="Proteomes" id="UP000275408">
    <property type="component" value="Unassembled WGS sequence"/>
</dbReference>
<evidence type="ECO:0000256" key="3">
    <source>
        <dbReference type="ARBA" id="ARBA00006190"/>
    </source>
</evidence>
<keyword evidence="6" id="KW-0653">Protein transport</keyword>
<dbReference type="GO" id="GO:0032511">
    <property type="term" value="P:late endosome to vacuole transport via multivesicular body sorting pathway"/>
    <property type="evidence" value="ECO:0007669"/>
    <property type="project" value="TreeGrafter"/>
</dbReference>
<evidence type="ECO:0000256" key="1">
    <source>
        <dbReference type="ARBA" id="ARBA00004259"/>
    </source>
</evidence>
<evidence type="ECO:0000256" key="7">
    <source>
        <dbReference type="ARBA" id="ARBA00023054"/>
    </source>
</evidence>
<gene>
    <name evidence="14" type="ORF">pdam_00019561</name>
</gene>
<feature type="region of interest" description="Disordered" evidence="12">
    <location>
        <begin position="385"/>
        <end position="444"/>
    </location>
</feature>
<dbReference type="Pfam" id="PF25880">
    <property type="entry name" value="WHD_CHMP7_1st"/>
    <property type="match status" value="1"/>
</dbReference>
<evidence type="ECO:0000256" key="6">
    <source>
        <dbReference type="ARBA" id="ARBA00022927"/>
    </source>
</evidence>
<name>A0A3M6UFF1_POCDA</name>
<keyword evidence="7 11" id="KW-0175">Coiled coil</keyword>
<evidence type="ECO:0000259" key="13">
    <source>
        <dbReference type="Pfam" id="PF25239"/>
    </source>
</evidence>
<sequence length="444" mass="50001">MADSETECLPADWEDNDRMNFMFSAFPESREVNPKHWDSKLNFWSKAILENCEHHEDIFINLATLKCRFTRNSLTPLGLRIVLKQMIQQGKLVRKQDFMNFNNDGWMSWSFGLAKRSFWWGVHTVMGSDDAVNLDDKFVLVDAAKENAEWLLAKHYAGVQCETTDHVIPWNVMKMRCKKFDGETLEVLLAYLQQHGKAVVYVTPEGEKVIKFARKGEEKVTAVSDNDVDIVRLRKTVASLTLQVNKLSEEVESCRLQAAGFAKEGSRTKALKLLRRKELRKRTLDKAIADLQSFEEILHRIQNAHTDRLVIEALKAGTAALKGAHSGMTIEKVEDVIDDLNEGINESQDINSAILEGNVRRLSEASGIGPDEMEELERELESLDIGEKDSGSAAGYQYHSTSSRVAQRPGSDTELPKLPPVPSHSPDASENLSTRQKTKSLVAS</sequence>
<feature type="compositionally biased region" description="Polar residues" evidence="12">
    <location>
        <begin position="426"/>
        <end position="444"/>
    </location>
</feature>
<reference evidence="14 15" key="1">
    <citation type="journal article" date="2018" name="Sci. Rep.">
        <title>Comparative analysis of the Pocillopora damicornis genome highlights role of immune system in coral evolution.</title>
        <authorList>
            <person name="Cunning R."/>
            <person name="Bay R.A."/>
            <person name="Gillette P."/>
            <person name="Baker A.C."/>
            <person name="Traylor-Knowles N."/>
        </authorList>
    </citation>
    <scope>NUCLEOTIDE SEQUENCE [LARGE SCALE GENOMIC DNA]</scope>
    <source>
        <strain evidence="14">RSMAS</strain>
        <tissue evidence="14">Whole animal</tissue>
    </source>
</reference>
<evidence type="ECO:0000256" key="11">
    <source>
        <dbReference type="SAM" id="Coils"/>
    </source>
</evidence>
<dbReference type="InterPro" id="IPR005024">
    <property type="entry name" value="Snf7_fam"/>
</dbReference>
<dbReference type="GO" id="GO:0009898">
    <property type="term" value="C:cytoplasmic side of plasma membrane"/>
    <property type="evidence" value="ECO:0007669"/>
    <property type="project" value="TreeGrafter"/>
</dbReference>
<keyword evidence="5" id="KW-0963">Cytoplasm</keyword>
<feature type="domain" description="CHMP7 winged helix" evidence="13">
    <location>
        <begin position="145"/>
        <end position="213"/>
    </location>
</feature>
<dbReference type="Gene3D" id="6.10.140.1230">
    <property type="match status" value="1"/>
</dbReference>
<evidence type="ECO:0000313" key="14">
    <source>
        <dbReference type="EMBL" id="RMX52401.1"/>
    </source>
</evidence>
<comment type="caution">
    <text evidence="14">The sequence shown here is derived from an EMBL/GenBank/DDBJ whole genome shotgun (WGS) entry which is preliminary data.</text>
</comment>
<evidence type="ECO:0000256" key="4">
    <source>
        <dbReference type="ARBA" id="ARBA00022448"/>
    </source>
</evidence>
<evidence type="ECO:0000256" key="10">
    <source>
        <dbReference type="ARBA" id="ARBA00041629"/>
    </source>
</evidence>
<dbReference type="OrthoDB" id="10250120at2759"/>
<evidence type="ECO:0000256" key="2">
    <source>
        <dbReference type="ARBA" id="ARBA00004496"/>
    </source>
</evidence>
<dbReference type="OMA" id="LQLQFMR"/>
<dbReference type="PANTHER" id="PTHR22761:SF21">
    <property type="entry name" value="CHARGED MULTIVESICULAR BODY PROTEIN 7"/>
    <property type="match status" value="1"/>
</dbReference>
<dbReference type="PANTHER" id="PTHR22761">
    <property type="entry name" value="CHARGED MULTIVESICULAR BODY PROTEIN"/>
    <property type="match status" value="1"/>
</dbReference>
<dbReference type="STRING" id="46731.A0A3M6UFF1"/>
<evidence type="ECO:0000256" key="12">
    <source>
        <dbReference type="SAM" id="MobiDB-lite"/>
    </source>
</evidence>
<dbReference type="GO" id="GO:0005771">
    <property type="term" value="C:multivesicular body"/>
    <property type="evidence" value="ECO:0007669"/>
    <property type="project" value="TreeGrafter"/>
</dbReference>
<evidence type="ECO:0000256" key="8">
    <source>
        <dbReference type="ARBA" id="ARBA00023242"/>
    </source>
</evidence>
<organism evidence="14 15">
    <name type="scientific">Pocillopora damicornis</name>
    <name type="common">Cauliflower coral</name>
    <name type="synonym">Millepora damicornis</name>
    <dbReference type="NCBI Taxonomy" id="46731"/>
    <lineage>
        <taxon>Eukaryota</taxon>
        <taxon>Metazoa</taxon>
        <taxon>Cnidaria</taxon>
        <taxon>Anthozoa</taxon>
        <taxon>Hexacorallia</taxon>
        <taxon>Scleractinia</taxon>
        <taxon>Astrocoeniina</taxon>
        <taxon>Pocilloporidae</taxon>
        <taxon>Pocillopora</taxon>
    </lineage>
</organism>
<dbReference type="EMBL" id="RCHS01001650">
    <property type="protein sequence ID" value="RMX52401.1"/>
    <property type="molecule type" value="Genomic_DNA"/>
</dbReference>
<accession>A0A3M6UFF1</accession>
<keyword evidence="8" id="KW-0539">Nucleus</keyword>
<evidence type="ECO:0000313" key="15">
    <source>
        <dbReference type="Proteomes" id="UP000275408"/>
    </source>
</evidence>
<dbReference type="InterPro" id="IPR057471">
    <property type="entry name" value="CHMP7_WHD"/>
</dbReference>
<dbReference type="Pfam" id="PF03357">
    <property type="entry name" value="Snf7"/>
    <property type="match status" value="1"/>
</dbReference>
<dbReference type="GO" id="GO:0000815">
    <property type="term" value="C:ESCRT III complex"/>
    <property type="evidence" value="ECO:0007669"/>
    <property type="project" value="TreeGrafter"/>
</dbReference>
<evidence type="ECO:0000256" key="9">
    <source>
        <dbReference type="ARBA" id="ARBA00041077"/>
    </source>
</evidence>
<dbReference type="AlphaFoldDB" id="A0A3M6UFF1"/>
<protein>
    <recommendedName>
        <fullName evidence="9">Charged multivesicular body protein 7</fullName>
    </recommendedName>
    <alternativeName>
        <fullName evidence="10">Chromatin-modifying protein 7</fullName>
    </alternativeName>
</protein>
<evidence type="ECO:0000256" key="5">
    <source>
        <dbReference type="ARBA" id="ARBA00022490"/>
    </source>
</evidence>
<comment type="similarity">
    <text evidence="3">Belongs to the SNF7 family.</text>
</comment>
<comment type="subcellular location">
    <subcellularLocation>
        <location evidence="2">Cytoplasm</location>
    </subcellularLocation>
    <subcellularLocation>
        <location evidence="1">Nucleus envelope</location>
    </subcellularLocation>
</comment>
<proteinExistence type="inferred from homology"/>
<dbReference type="Pfam" id="PF25239">
    <property type="entry name" value="WHD_CHMP7"/>
    <property type="match status" value="1"/>
</dbReference>